<keyword evidence="10" id="KW-1185">Reference proteome</keyword>
<feature type="domain" description="Ferlin C-terminal" evidence="8">
    <location>
        <begin position="85"/>
        <end position="138"/>
    </location>
</feature>
<accession>A0AAE1NST2</accession>
<organism evidence="9 10">
    <name type="scientific">Petrolisthes manimaculis</name>
    <dbReference type="NCBI Taxonomy" id="1843537"/>
    <lineage>
        <taxon>Eukaryota</taxon>
        <taxon>Metazoa</taxon>
        <taxon>Ecdysozoa</taxon>
        <taxon>Arthropoda</taxon>
        <taxon>Crustacea</taxon>
        <taxon>Multicrustacea</taxon>
        <taxon>Malacostraca</taxon>
        <taxon>Eumalacostraca</taxon>
        <taxon>Eucarida</taxon>
        <taxon>Decapoda</taxon>
        <taxon>Pleocyemata</taxon>
        <taxon>Anomura</taxon>
        <taxon>Galatheoidea</taxon>
        <taxon>Porcellanidae</taxon>
        <taxon>Petrolisthes</taxon>
    </lineage>
</organism>
<dbReference type="Pfam" id="PF16165">
    <property type="entry name" value="Ferlin_C"/>
    <property type="match status" value="1"/>
</dbReference>
<dbReference type="InterPro" id="IPR037721">
    <property type="entry name" value="Ferlin"/>
</dbReference>
<evidence type="ECO:0000256" key="5">
    <source>
        <dbReference type="ARBA" id="ARBA00023136"/>
    </source>
</evidence>
<dbReference type="EMBL" id="JAWZYT010004200">
    <property type="protein sequence ID" value="KAK4294779.1"/>
    <property type="molecule type" value="Genomic_DNA"/>
</dbReference>
<sequence>MRREHIKLCFMLLKQMMTPSLGCPHPCPWFKSVNASLPPTAGEARERLALHVLHRALALVPEHVETRPFTHPANPGIPQGRLKIRPATSFLWITSPWKSFKHILWGRYKWYCITLVILFLLFLFLFLFFYSLPSATVDYMLGIY</sequence>
<keyword evidence="2 6" id="KW-0812">Transmembrane</keyword>
<keyword evidence="4 6" id="KW-1133">Transmembrane helix</keyword>
<protein>
    <recommendedName>
        <fullName evidence="8">Ferlin C-terminal domain-containing protein</fullName>
    </recommendedName>
</protein>
<proteinExistence type="predicted"/>
<reference evidence="9" key="1">
    <citation type="submission" date="2023-11" db="EMBL/GenBank/DDBJ databases">
        <title>Genome assemblies of two species of porcelain crab, Petrolisthes cinctipes and Petrolisthes manimaculis (Anomura: Porcellanidae).</title>
        <authorList>
            <person name="Angst P."/>
        </authorList>
    </citation>
    <scope>NUCLEOTIDE SEQUENCE</scope>
    <source>
        <strain evidence="9">PB745_02</strain>
        <tissue evidence="9">Gill</tissue>
    </source>
</reference>
<comment type="caution">
    <text evidence="9">The sequence shown here is derived from an EMBL/GenBank/DDBJ whole genome shotgun (WGS) entry which is preliminary data.</text>
</comment>
<evidence type="ECO:0000256" key="3">
    <source>
        <dbReference type="ARBA" id="ARBA00022737"/>
    </source>
</evidence>
<evidence type="ECO:0000313" key="10">
    <source>
        <dbReference type="Proteomes" id="UP001292094"/>
    </source>
</evidence>
<evidence type="ECO:0000256" key="6">
    <source>
        <dbReference type="SAM" id="Phobius"/>
    </source>
</evidence>
<dbReference type="GO" id="GO:0016020">
    <property type="term" value="C:membrane"/>
    <property type="evidence" value="ECO:0007669"/>
    <property type="project" value="UniProtKB-SubCell"/>
</dbReference>
<evidence type="ECO:0000256" key="4">
    <source>
        <dbReference type="ARBA" id="ARBA00022989"/>
    </source>
</evidence>
<keyword evidence="5 6" id="KW-0472">Membrane</keyword>
<evidence type="ECO:0000313" key="9">
    <source>
        <dbReference type="EMBL" id="KAK4294779.1"/>
    </source>
</evidence>
<evidence type="ECO:0000256" key="2">
    <source>
        <dbReference type="ARBA" id="ARBA00022692"/>
    </source>
</evidence>
<evidence type="ECO:0000256" key="7">
    <source>
        <dbReference type="SAM" id="SignalP"/>
    </source>
</evidence>
<dbReference type="GO" id="GO:0007009">
    <property type="term" value="P:plasma membrane organization"/>
    <property type="evidence" value="ECO:0007669"/>
    <property type="project" value="TreeGrafter"/>
</dbReference>
<evidence type="ECO:0000256" key="1">
    <source>
        <dbReference type="ARBA" id="ARBA00004370"/>
    </source>
</evidence>
<dbReference type="Proteomes" id="UP001292094">
    <property type="component" value="Unassembled WGS sequence"/>
</dbReference>
<dbReference type="InterPro" id="IPR032362">
    <property type="entry name" value="Ferlin_C"/>
</dbReference>
<keyword evidence="3" id="KW-0677">Repeat</keyword>
<dbReference type="AlphaFoldDB" id="A0AAE1NST2"/>
<feature type="signal peptide" evidence="7">
    <location>
        <begin position="1"/>
        <end position="22"/>
    </location>
</feature>
<name>A0AAE1NST2_9EUCA</name>
<gene>
    <name evidence="9" type="ORF">Pmani_032617</name>
</gene>
<dbReference type="PANTHER" id="PTHR12546">
    <property type="entry name" value="FER-1-LIKE"/>
    <property type="match status" value="1"/>
</dbReference>
<evidence type="ECO:0000259" key="8">
    <source>
        <dbReference type="Pfam" id="PF16165"/>
    </source>
</evidence>
<keyword evidence="7" id="KW-0732">Signal</keyword>
<dbReference type="PANTHER" id="PTHR12546:SF33">
    <property type="entry name" value="SPERM VESICLE FUSION PROTEIN FER-1"/>
    <property type="match status" value="1"/>
</dbReference>
<feature type="chain" id="PRO_5041981253" description="Ferlin C-terminal domain-containing protein" evidence="7">
    <location>
        <begin position="23"/>
        <end position="144"/>
    </location>
</feature>
<comment type="subcellular location">
    <subcellularLocation>
        <location evidence="1">Membrane</location>
    </subcellularLocation>
</comment>
<feature type="transmembrane region" description="Helical" evidence="6">
    <location>
        <begin position="108"/>
        <end position="130"/>
    </location>
</feature>